<keyword evidence="3 6" id="KW-0812">Transmembrane</keyword>
<keyword evidence="2" id="KW-1003">Cell membrane</keyword>
<evidence type="ECO:0000256" key="1">
    <source>
        <dbReference type="ARBA" id="ARBA00004651"/>
    </source>
</evidence>
<dbReference type="Proteomes" id="UP000434409">
    <property type="component" value="Unassembled WGS sequence"/>
</dbReference>
<dbReference type="EMBL" id="VULY01000018">
    <property type="protein sequence ID" value="MSR93986.1"/>
    <property type="molecule type" value="Genomic_DNA"/>
</dbReference>
<evidence type="ECO:0000256" key="3">
    <source>
        <dbReference type="ARBA" id="ARBA00022692"/>
    </source>
</evidence>
<comment type="caution">
    <text evidence="8">The sequence shown here is derived from an EMBL/GenBank/DDBJ whole genome shotgun (WGS) entry which is preliminary data.</text>
</comment>
<reference evidence="8 9" key="1">
    <citation type="submission" date="2019-08" db="EMBL/GenBank/DDBJ databases">
        <title>In-depth cultivation of the pig gut microbiome towards novel bacterial diversity and tailored functional studies.</title>
        <authorList>
            <person name="Wylensek D."/>
            <person name="Hitch T.C.A."/>
            <person name="Clavel T."/>
        </authorList>
    </citation>
    <scope>NUCLEOTIDE SEQUENCE [LARGE SCALE GENOMIC DNA]</scope>
    <source>
        <strain evidence="8 9">68-1-5</strain>
    </source>
</reference>
<evidence type="ECO:0000313" key="9">
    <source>
        <dbReference type="Proteomes" id="UP000434409"/>
    </source>
</evidence>
<organism evidence="8 9">
    <name type="scientific">Suipraeoptans intestinalis</name>
    <dbReference type="NCBI Taxonomy" id="2606628"/>
    <lineage>
        <taxon>Bacteria</taxon>
        <taxon>Bacillati</taxon>
        <taxon>Bacillota</taxon>
        <taxon>Clostridia</taxon>
        <taxon>Lachnospirales</taxon>
        <taxon>Lachnospiraceae</taxon>
        <taxon>Suipraeoptans</taxon>
    </lineage>
</organism>
<evidence type="ECO:0000256" key="6">
    <source>
        <dbReference type="SAM" id="Phobius"/>
    </source>
</evidence>
<protein>
    <submittedName>
        <fullName evidence="8">Type II secretion system protein F</fullName>
    </submittedName>
</protein>
<dbReference type="AlphaFoldDB" id="A0A6N7V274"/>
<feature type="transmembrane region" description="Helical" evidence="6">
    <location>
        <begin position="6"/>
        <end position="27"/>
    </location>
</feature>
<name>A0A6N7V274_9FIRM</name>
<accession>A0A6N7V274</accession>
<keyword evidence="4 6" id="KW-1133">Transmembrane helix</keyword>
<evidence type="ECO:0000313" key="8">
    <source>
        <dbReference type="EMBL" id="MSR93986.1"/>
    </source>
</evidence>
<evidence type="ECO:0000259" key="7">
    <source>
        <dbReference type="Pfam" id="PF00482"/>
    </source>
</evidence>
<dbReference type="PANTHER" id="PTHR35007:SF1">
    <property type="entry name" value="PILUS ASSEMBLY PROTEIN"/>
    <property type="match status" value="1"/>
</dbReference>
<dbReference type="PANTHER" id="PTHR35007">
    <property type="entry name" value="INTEGRAL MEMBRANE PROTEIN-RELATED"/>
    <property type="match status" value="1"/>
</dbReference>
<comment type="subcellular location">
    <subcellularLocation>
        <location evidence="1">Cell membrane</location>
        <topology evidence="1">Multi-pass membrane protein</topology>
    </subcellularLocation>
</comment>
<dbReference type="Pfam" id="PF00482">
    <property type="entry name" value="T2SSF"/>
    <property type="match status" value="1"/>
</dbReference>
<gene>
    <name evidence="8" type="ORF">FYJ34_06890</name>
</gene>
<proteinExistence type="predicted"/>
<feature type="domain" description="Type II secretion system protein GspF" evidence="7">
    <location>
        <begin position="52"/>
        <end position="183"/>
    </location>
</feature>
<keyword evidence="9" id="KW-1185">Reference proteome</keyword>
<evidence type="ECO:0000256" key="5">
    <source>
        <dbReference type="ARBA" id="ARBA00023136"/>
    </source>
</evidence>
<dbReference type="GO" id="GO:0005886">
    <property type="term" value="C:plasma membrane"/>
    <property type="evidence" value="ECO:0007669"/>
    <property type="project" value="UniProtKB-SubCell"/>
</dbReference>
<evidence type="ECO:0000256" key="4">
    <source>
        <dbReference type="ARBA" id="ARBA00022989"/>
    </source>
</evidence>
<dbReference type="InterPro" id="IPR018076">
    <property type="entry name" value="T2SS_GspF_dom"/>
</dbReference>
<evidence type="ECO:0000256" key="2">
    <source>
        <dbReference type="ARBA" id="ARBA00022475"/>
    </source>
</evidence>
<keyword evidence="5 6" id="KW-0472">Membrane</keyword>
<sequence>MGIVTATAWLYYRSLWAILFLTPLWIIRMREGIKKLEKKKEAEFLKQFQNLLQMLSSSLMAGYSLENAMKEVQKEIKVLYGKHTRIQKELNIMIRQLNIQMPVEDIWKEMADRVRTDDVNTFAEVLGAAKRSGAGMLEILRDTGSQIGEKIEVKREIDGILAAKTYELKVMTMIPYGMIAYMTVSFPEFLKGLYGSVLGKGVMTGCLALYLGACCIGTKILEIEV</sequence>